<comment type="caution">
    <text evidence="1">The sequence shown here is derived from an EMBL/GenBank/DDBJ whole genome shotgun (WGS) entry which is preliminary data.</text>
</comment>
<organism evidence="1 2">
    <name type="scientific">Alicyclobacillus cycloheptanicus</name>
    <dbReference type="NCBI Taxonomy" id="1457"/>
    <lineage>
        <taxon>Bacteria</taxon>
        <taxon>Bacillati</taxon>
        <taxon>Bacillota</taxon>
        <taxon>Bacilli</taxon>
        <taxon>Bacillales</taxon>
        <taxon>Alicyclobacillaceae</taxon>
        <taxon>Alicyclobacillus</taxon>
    </lineage>
</organism>
<evidence type="ECO:0000313" key="1">
    <source>
        <dbReference type="EMBL" id="MDQ0189041.1"/>
    </source>
</evidence>
<dbReference type="Proteomes" id="UP001232973">
    <property type="component" value="Unassembled WGS sequence"/>
</dbReference>
<dbReference type="EMBL" id="JAUSTP010000004">
    <property type="protein sequence ID" value="MDQ0189041.1"/>
    <property type="molecule type" value="Genomic_DNA"/>
</dbReference>
<accession>A0ABT9XFG3</accession>
<name>A0ABT9XFG3_9BACL</name>
<evidence type="ECO:0000313" key="2">
    <source>
        <dbReference type="Proteomes" id="UP001232973"/>
    </source>
</evidence>
<gene>
    <name evidence="1" type="ORF">J2S03_000857</name>
</gene>
<dbReference type="SUPFAM" id="SSF89360">
    <property type="entry name" value="HesB-like domain"/>
    <property type="match status" value="1"/>
</dbReference>
<protein>
    <submittedName>
        <fullName evidence="1">Uncharacterized protein YneR</fullName>
    </submittedName>
</protein>
<sequence length="91" mass="10125">MKISVTETALQWFQSEWGFTSGDHVRVFVRYGGDGGFSLGVGKAKPDNVAVSETVAGIYFFVTADDAWYLNDKSLRIDYDEAADDIVYQIC</sequence>
<keyword evidence="2" id="KW-1185">Reference proteome</keyword>
<dbReference type="RefSeq" id="WP_274454831.1">
    <property type="nucleotide sequence ID" value="NZ_CP067097.1"/>
</dbReference>
<reference evidence="1 2" key="1">
    <citation type="submission" date="2023-07" db="EMBL/GenBank/DDBJ databases">
        <title>Genomic Encyclopedia of Type Strains, Phase IV (KMG-IV): sequencing the most valuable type-strain genomes for metagenomic binning, comparative biology and taxonomic classification.</title>
        <authorList>
            <person name="Goeker M."/>
        </authorList>
    </citation>
    <scope>NUCLEOTIDE SEQUENCE [LARGE SCALE GENOMIC DNA]</scope>
    <source>
        <strain evidence="1 2">DSM 4006</strain>
    </source>
</reference>
<proteinExistence type="predicted"/>
<dbReference type="InterPro" id="IPR035903">
    <property type="entry name" value="HesB-like_dom_sf"/>
</dbReference>